<sequence length="139" mass="15448">MLCKDFEAEIEEARALAEGKRAETRERAQQSDDFALDELERLMAQVTAIETQNAWILDVVGKITGAGLTAKSRAARISAEIQETQVTWFMTLAEQLYAQKPGTILDELLDNLKETGPAGDATPLQIQLLAEVCKRLRDK</sequence>
<organism evidence="1 2">
    <name type="scientific">Prorocentrum cordatum</name>
    <dbReference type="NCBI Taxonomy" id="2364126"/>
    <lineage>
        <taxon>Eukaryota</taxon>
        <taxon>Sar</taxon>
        <taxon>Alveolata</taxon>
        <taxon>Dinophyceae</taxon>
        <taxon>Prorocentrales</taxon>
        <taxon>Prorocentraceae</taxon>
        <taxon>Prorocentrum</taxon>
    </lineage>
</organism>
<name>A0ABN9UUR9_9DINO</name>
<protein>
    <submittedName>
        <fullName evidence="1">Uncharacterized protein</fullName>
    </submittedName>
</protein>
<keyword evidence="2" id="KW-1185">Reference proteome</keyword>
<reference evidence="1" key="1">
    <citation type="submission" date="2023-10" db="EMBL/GenBank/DDBJ databases">
        <authorList>
            <person name="Chen Y."/>
            <person name="Shah S."/>
            <person name="Dougan E. K."/>
            <person name="Thang M."/>
            <person name="Chan C."/>
        </authorList>
    </citation>
    <scope>NUCLEOTIDE SEQUENCE [LARGE SCALE GENOMIC DNA]</scope>
</reference>
<gene>
    <name evidence="1" type="ORF">PCOR1329_LOCUS51216</name>
</gene>
<dbReference type="EMBL" id="CAUYUJ010016208">
    <property type="protein sequence ID" value="CAK0862914.1"/>
    <property type="molecule type" value="Genomic_DNA"/>
</dbReference>
<evidence type="ECO:0000313" key="1">
    <source>
        <dbReference type="EMBL" id="CAK0862914.1"/>
    </source>
</evidence>
<proteinExistence type="predicted"/>
<comment type="caution">
    <text evidence="1">The sequence shown here is derived from an EMBL/GenBank/DDBJ whole genome shotgun (WGS) entry which is preliminary data.</text>
</comment>
<dbReference type="Proteomes" id="UP001189429">
    <property type="component" value="Unassembled WGS sequence"/>
</dbReference>
<accession>A0ABN9UUR9</accession>
<evidence type="ECO:0000313" key="2">
    <source>
        <dbReference type="Proteomes" id="UP001189429"/>
    </source>
</evidence>